<evidence type="ECO:0000256" key="1">
    <source>
        <dbReference type="ARBA" id="ARBA00005118"/>
    </source>
</evidence>
<evidence type="ECO:0000256" key="9">
    <source>
        <dbReference type="PIRNR" id="PIRNR000723"/>
    </source>
</evidence>
<evidence type="ECO:0000256" key="5">
    <source>
        <dbReference type="ARBA" id="ARBA00022679"/>
    </source>
</evidence>
<dbReference type="Gene3D" id="3.40.1160.10">
    <property type="entry name" value="Acetylglutamate kinase-like"/>
    <property type="match status" value="1"/>
</dbReference>
<evidence type="ECO:0000256" key="8">
    <source>
        <dbReference type="NCBIfam" id="TIGR00746"/>
    </source>
</evidence>
<dbReference type="PRINTS" id="PR01469">
    <property type="entry name" value="CARBMTKINASE"/>
</dbReference>
<keyword evidence="4" id="KW-0056">Arginine metabolism</keyword>
<dbReference type="InterPro" id="IPR036393">
    <property type="entry name" value="AceGlu_kinase-like_sf"/>
</dbReference>
<evidence type="ECO:0000259" key="10">
    <source>
        <dbReference type="Pfam" id="PF00696"/>
    </source>
</evidence>
<evidence type="ECO:0000256" key="6">
    <source>
        <dbReference type="ARBA" id="ARBA00022777"/>
    </source>
</evidence>
<dbReference type="PIRSF" id="PIRSF000723">
    <property type="entry name" value="Carbamate_kin"/>
    <property type="match status" value="1"/>
</dbReference>
<feature type="domain" description="Aspartate/glutamate/uridylate kinase" evidence="10">
    <location>
        <begin position="4"/>
        <end position="288"/>
    </location>
</feature>
<sequence>MSAKILVALGGNAILTKDASDVAQKEALRKTCKQLIKFVKKGNKLVISHGNGPQVGNLLLQQAAGSTKDNPSMPIDTAVAMTEGSIGYWLQNALDEQLECNNLKQSAAAVITQVIVNPNDPSFKNPSKPIGTFYSHQEAKQIKEKNSEFKLVEDSGRGYRRVVPSPQPLVIKESKIIKAIMESGNIPIAVGGGGTPVVESGDRLIGKEAVIDKDFSSEKLAELINVDKLIILTAVDNVYLNFNMPNQKKLEKVEVSEIKKYIEQGEFASGSMLPKVQSAVRFVENSKKPNAEAVITSLNNIEDYLTKGAGTIIKKSID</sequence>
<dbReference type="InterPro" id="IPR001048">
    <property type="entry name" value="Asp/Glu/Uridylate_kinase"/>
</dbReference>
<name>A0ABM6VZI6_9LACO</name>
<dbReference type="NCBIfam" id="NF009007">
    <property type="entry name" value="PRK12352.1"/>
    <property type="match status" value="1"/>
</dbReference>
<gene>
    <name evidence="11" type="primary">arcC</name>
    <name evidence="11" type="ORF">DKL58_03385</name>
</gene>
<evidence type="ECO:0000256" key="7">
    <source>
        <dbReference type="ARBA" id="ARBA00048467"/>
    </source>
</evidence>
<dbReference type="CDD" id="cd04235">
    <property type="entry name" value="AAK_CK"/>
    <property type="match status" value="1"/>
</dbReference>
<accession>A0ABM6VZI6</accession>
<comment type="similarity">
    <text evidence="2 9">Belongs to the carbamate kinase family.</text>
</comment>
<dbReference type="Proteomes" id="UP000246036">
    <property type="component" value="Chromosome"/>
</dbReference>
<keyword evidence="6 9" id="KW-0418">Kinase</keyword>
<comment type="catalytic activity">
    <reaction evidence="7">
        <text>hydrogencarbonate + NH4(+) + ATP = carbamoyl phosphate + ADP + H2O + H(+)</text>
        <dbReference type="Rhea" id="RHEA:10152"/>
        <dbReference type="ChEBI" id="CHEBI:15377"/>
        <dbReference type="ChEBI" id="CHEBI:15378"/>
        <dbReference type="ChEBI" id="CHEBI:17544"/>
        <dbReference type="ChEBI" id="CHEBI:28938"/>
        <dbReference type="ChEBI" id="CHEBI:30616"/>
        <dbReference type="ChEBI" id="CHEBI:58228"/>
        <dbReference type="ChEBI" id="CHEBI:456216"/>
        <dbReference type="EC" id="2.7.2.2"/>
    </reaction>
</comment>
<evidence type="ECO:0000256" key="2">
    <source>
        <dbReference type="ARBA" id="ARBA00011066"/>
    </source>
</evidence>
<keyword evidence="12" id="KW-1185">Reference proteome</keyword>
<dbReference type="InterPro" id="IPR003964">
    <property type="entry name" value="Carb_kinase"/>
</dbReference>
<evidence type="ECO:0000313" key="11">
    <source>
        <dbReference type="EMBL" id="AWM75069.1"/>
    </source>
</evidence>
<dbReference type="GO" id="GO:0016301">
    <property type="term" value="F:kinase activity"/>
    <property type="evidence" value="ECO:0007669"/>
    <property type="project" value="UniProtKB-KW"/>
</dbReference>
<evidence type="ECO:0000256" key="4">
    <source>
        <dbReference type="ARBA" id="ARBA00022503"/>
    </source>
</evidence>
<proteinExistence type="inferred from homology"/>
<dbReference type="RefSeq" id="WP_109586099.1">
    <property type="nucleotide sequence ID" value="NZ_CP029477.1"/>
</dbReference>
<keyword evidence="5 9" id="KW-0808">Transferase</keyword>
<comment type="pathway">
    <text evidence="1">Metabolic intermediate metabolism; carbamoyl phosphate degradation; CO(2) and NH(3) from carbamoyl phosphate: step 1/1.</text>
</comment>
<evidence type="ECO:0000313" key="12">
    <source>
        <dbReference type="Proteomes" id="UP000246036"/>
    </source>
</evidence>
<organism evidence="11 12">
    <name type="scientific">Lactobacillus kullabergensis</name>
    <dbReference type="NCBI Taxonomy" id="1218493"/>
    <lineage>
        <taxon>Bacteria</taxon>
        <taxon>Bacillati</taxon>
        <taxon>Bacillota</taxon>
        <taxon>Bacilli</taxon>
        <taxon>Lactobacillales</taxon>
        <taxon>Lactobacillaceae</taxon>
        <taxon>Lactobacillus</taxon>
    </lineage>
</organism>
<dbReference type="EMBL" id="CP029477">
    <property type="protein sequence ID" value="AWM75069.1"/>
    <property type="molecule type" value="Genomic_DNA"/>
</dbReference>
<dbReference type="NCBIfam" id="TIGR00746">
    <property type="entry name" value="arcC"/>
    <property type="match status" value="1"/>
</dbReference>
<dbReference type="PANTHER" id="PTHR30409:SF1">
    <property type="entry name" value="CARBAMATE KINASE-RELATED"/>
    <property type="match status" value="1"/>
</dbReference>
<dbReference type="SUPFAM" id="SSF53633">
    <property type="entry name" value="Carbamate kinase-like"/>
    <property type="match status" value="1"/>
</dbReference>
<dbReference type="Pfam" id="PF00696">
    <property type="entry name" value="AA_kinase"/>
    <property type="match status" value="1"/>
</dbReference>
<evidence type="ECO:0000256" key="3">
    <source>
        <dbReference type="ARBA" id="ARBA00013070"/>
    </source>
</evidence>
<reference evidence="11 12" key="1">
    <citation type="submission" date="2018-05" db="EMBL/GenBank/DDBJ databases">
        <title>Reference genomes for bee gut microbiota database.</title>
        <authorList>
            <person name="Ellegaard K.M."/>
        </authorList>
    </citation>
    <scope>NUCLEOTIDE SEQUENCE [LARGE SCALE GENOMIC DNA]</scope>
    <source>
        <strain evidence="11 12">ESL0186</strain>
    </source>
</reference>
<protein>
    <recommendedName>
        <fullName evidence="3 8">Carbamate kinase</fullName>
    </recommendedName>
</protein>
<dbReference type="PANTHER" id="PTHR30409">
    <property type="entry name" value="CARBAMATE KINASE"/>
    <property type="match status" value="1"/>
</dbReference>